<accession>A0A9P4S4I1</accession>
<evidence type="ECO:0000313" key="4">
    <source>
        <dbReference type="Proteomes" id="UP000799429"/>
    </source>
</evidence>
<dbReference type="Pfam" id="PF10441">
    <property type="entry name" value="Urb2"/>
    <property type="match status" value="1"/>
</dbReference>
<feature type="region of interest" description="Disordered" evidence="1">
    <location>
        <begin position="144"/>
        <end position="164"/>
    </location>
</feature>
<keyword evidence="4" id="KW-1185">Reference proteome</keyword>
<dbReference type="EMBL" id="MU006109">
    <property type="protein sequence ID" value="KAF2835416.1"/>
    <property type="molecule type" value="Genomic_DNA"/>
</dbReference>
<dbReference type="InterPro" id="IPR052609">
    <property type="entry name" value="Ribosome_Biogenesis_Reg"/>
</dbReference>
<dbReference type="GO" id="GO:0005730">
    <property type="term" value="C:nucleolus"/>
    <property type="evidence" value="ECO:0007669"/>
    <property type="project" value="TreeGrafter"/>
</dbReference>
<comment type="caution">
    <text evidence="3">The sequence shown here is derived from an EMBL/GenBank/DDBJ whole genome shotgun (WGS) entry which is preliminary data.</text>
</comment>
<name>A0A9P4S4I1_9PEZI</name>
<sequence>MAPDQQDFSGTSLRRLLSLEKDFNPIDDQIEQATIISGLSQVKLNPEFFSSVAPPAGINSHARAKWVFRWLLEKLKSEGAGRAVRKSTSAWLLLAQIIDLIRDISTATLLNEHGFLSIVERCLEENFSPNTALVSKMEDIPNAGHVKQSKKRRRDGSSSGTTQDVHIITNEERIDLLFCVSNVIECVGNLTKSEDENQESIYSEHMKAAIRTSKEHAAKLLGQWMEALIIVQGDSEVNKLKKKSYPRFPSLLPMLCVWDLRILPSSGGIDDTPELFSLYCTLPGSKLFPVSSLTESVTEDTSFKDVLRTNVKLLRQLFARHLFIPARSSYFATVQGRLSSTPTTRTEAERTDLASLLQHIRREISIFSSTRKGTPMVQDSLLHLVHSLPALLDIGIQRSHRSTPNRKLKEAPWVALIFNELCECADLLTSGQDTAIPDDSLGLDRDIKISALELMLETLGRREASLEIAVLQKMLQVHCSNIDLEYYSESVLVGKILELDADAILLPIENQLKEVGKSLSWTRYSDVIFEKLSSLPFPTGSSSGDLTRKFVTFDILQPVSLCQDHKNAVANHKVPMNRLAIPMMEAFARSRNLVGFLFKCFEELSKHWSSSSGAASGGLIWEVEELILPLSKLIRSSLTITQIDKLLAKFQEYIDKYILEHKSKSNSDDENGALIKDALASTVLLNALIVSLPDDDTTEQLSARLSILQESLERFVLAKLGRKTIAATRTWTSLAYLESHIYTWREFSADHATTTIKSKLIRLARNCVKETPNKDLSYLVHNRCIEAFNYIATKMNNILPTASSDEASSIGEIINDCLSMFPDVLEPTVMPPPEHRTVDSVKQEILGLDIAWVLNRWIVLLSVIPRQKRLSFFRFMYIRAIWTVTDQYVPAQGLIERTYSTVFKDICESVFKSSMSTMSSVIDDLLYIIYAPIITPMKDGDTKSVYELFLSGAEKTVLDVPLEVIQRKDREAIINTLTVHMLSPDYVIKPVYEYRLALLIRLMEVPNATASICLDPKFLIRFFKALCFEDEVCSPHMFELAVEFGRLLLEHVVATSDQIRSRNFLEELISSLDKSSEFREHSANSLPLLAIASTALLVIKGSETSINGFSKFEDSFASIFEREIQIGITRKLANSSPGVGQWLLILSDLATKVRSVMSDDQSSHIQRALISAYQKWRDAPIFKEVAHRFAEMENLDTFMFEFVSKTLDMESLIIDAKALLDRIEQDLSARSFFKVLDVFEAVIEPLEEKEKLSVISALLPNQNAKVVDPSGLCLLDCCVKTLDDAPVTLPNSTLVSSSLIAQIFNITEARSLHLLLDTIIMMLEEKPRMLSQFDYDTLLSAITFIASPKSPKLLNSQSSSIFTHLCTLFQTIISLHRYRLNSRSHLLLPPLETLLSCLFTPETIPQPSWLTNSTTQLTAEDAKAYARILTILCEPSVSSATRGHHSKKESLTDETRKVRAYVGTFIQYLLIKSCALTLTANINNAVREALKPGFWACLDCVGADVRRTVHSSLGSSEAAVWRSLVGEWKKVRGKES</sequence>
<dbReference type="GO" id="GO:0042254">
    <property type="term" value="P:ribosome biogenesis"/>
    <property type="evidence" value="ECO:0007669"/>
    <property type="project" value="TreeGrafter"/>
</dbReference>
<reference evidence="3" key="1">
    <citation type="journal article" date="2020" name="Stud. Mycol.">
        <title>101 Dothideomycetes genomes: a test case for predicting lifestyles and emergence of pathogens.</title>
        <authorList>
            <person name="Haridas S."/>
            <person name="Albert R."/>
            <person name="Binder M."/>
            <person name="Bloem J."/>
            <person name="Labutti K."/>
            <person name="Salamov A."/>
            <person name="Andreopoulos B."/>
            <person name="Baker S."/>
            <person name="Barry K."/>
            <person name="Bills G."/>
            <person name="Bluhm B."/>
            <person name="Cannon C."/>
            <person name="Castanera R."/>
            <person name="Culley D."/>
            <person name="Daum C."/>
            <person name="Ezra D."/>
            <person name="Gonzalez J."/>
            <person name="Henrissat B."/>
            <person name="Kuo A."/>
            <person name="Liang C."/>
            <person name="Lipzen A."/>
            <person name="Lutzoni F."/>
            <person name="Magnuson J."/>
            <person name="Mondo S."/>
            <person name="Nolan M."/>
            <person name="Ohm R."/>
            <person name="Pangilinan J."/>
            <person name="Park H.-J."/>
            <person name="Ramirez L."/>
            <person name="Alfaro M."/>
            <person name="Sun H."/>
            <person name="Tritt A."/>
            <person name="Yoshinaga Y."/>
            <person name="Zwiers L.-H."/>
            <person name="Turgeon B."/>
            <person name="Goodwin S."/>
            <person name="Spatafora J."/>
            <person name="Crous P."/>
            <person name="Grigoriev I."/>
        </authorList>
    </citation>
    <scope>NUCLEOTIDE SEQUENCE</scope>
    <source>
        <strain evidence="3">CBS 101060</strain>
    </source>
</reference>
<dbReference type="Proteomes" id="UP000799429">
    <property type="component" value="Unassembled WGS sequence"/>
</dbReference>
<evidence type="ECO:0000256" key="1">
    <source>
        <dbReference type="SAM" id="MobiDB-lite"/>
    </source>
</evidence>
<organism evidence="3 4">
    <name type="scientific">Patellaria atrata CBS 101060</name>
    <dbReference type="NCBI Taxonomy" id="1346257"/>
    <lineage>
        <taxon>Eukaryota</taxon>
        <taxon>Fungi</taxon>
        <taxon>Dikarya</taxon>
        <taxon>Ascomycota</taxon>
        <taxon>Pezizomycotina</taxon>
        <taxon>Dothideomycetes</taxon>
        <taxon>Dothideomycetes incertae sedis</taxon>
        <taxon>Patellariales</taxon>
        <taxon>Patellariaceae</taxon>
        <taxon>Patellaria</taxon>
    </lineage>
</organism>
<evidence type="ECO:0000313" key="3">
    <source>
        <dbReference type="EMBL" id="KAF2835416.1"/>
    </source>
</evidence>
<dbReference type="PANTHER" id="PTHR15682:SF2">
    <property type="entry name" value="UNHEALTHY RIBOSOME BIOGENESIS PROTEIN 2 HOMOLOG"/>
    <property type="match status" value="1"/>
</dbReference>
<evidence type="ECO:0000259" key="2">
    <source>
        <dbReference type="Pfam" id="PF10441"/>
    </source>
</evidence>
<proteinExistence type="predicted"/>
<dbReference type="InterPro" id="IPR018849">
    <property type="entry name" value="Urb2/Npa2_C"/>
</dbReference>
<protein>
    <recommendedName>
        <fullName evidence="2">Nucleolar 27S pre-rRNA processing Urb2/Npa2 C-terminal domain-containing protein</fullName>
    </recommendedName>
</protein>
<gene>
    <name evidence="3" type="ORF">M501DRAFT_999176</name>
</gene>
<feature type="domain" description="Nucleolar 27S pre-rRNA processing Urb2/Npa2 C-terminal" evidence="2">
    <location>
        <begin position="1315"/>
        <end position="1531"/>
    </location>
</feature>
<dbReference type="OrthoDB" id="160374at2759"/>
<dbReference type="PANTHER" id="PTHR15682">
    <property type="entry name" value="UNHEALTHY RIBOSOME BIOGENESIS PROTEIN 2 HOMOLOG"/>
    <property type="match status" value="1"/>
</dbReference>